<accession>A0A7J7VMP6</accession>
<organism evidence="1 2">
    <name type="scientific">Pipistrellus kuhlii</name>
    <name type="common">Kuhl's pipistrelle</name>
    <dbReference type="NCBI Taxonomy" id="59472"/>
    <lineage>
        <taxon>Eukaryota</taxon>
        <taxon>Metazoa</taxon>
        <taxon>Chordata</taxon>
        <taxon>Craniata</taxon>
        <taxon>Vertebrata</taxon>
        <taxon>Euteleostomi</taxon>
        <taxon>Mammalia</taxon>
        <taxon>Eutheria</taxon>
        <taxon>Laurasiatheria</taxon>
        <taxon>Chiroptera</taxon>
        <taxon>Yangochiroptera</taxon>
        <taxon>Vespertilionidae</taxon>
        <taxon>Pipistrellus</taxon>
    </lineage>
</organism>
<dbReference type="Proteomes" id="UP000558488">
    <property type="component" value="Unassembled WGS sequence"/>
</dbReference>
<sequence>MSLDPYLQPCFGERLVFYYMMNADVLILAHPAENQKLRSQLLIMPRTRLMMPPDINAERVGGRAGLVPRVCHFVLPWHLATGAERPIFPYACNLQAPVPRVRVMWPELKASPSKSLWEALVAAGNGTPAYLHRCAFSNKFVPAGRCVCLLSAYPYLYINNQKNP</sequence>
<reference evidence="1 2" key="1">
    <citation type="journal article" date="2020" name="Nature">
        <title>Six reference-quality genomes reveal evolution of bat adaptations.</title>
        <authorList>
            <person name="Jebb D."/>
            <person name="Huang Z."/>
            <person name="Pippel M."/>
            <person name="Hughes G.M."/>
            <person name="Lavrichenko K."/>
            <person name="Devanna P."/>
            <person name="Winkler S."/>
            <person name="Jermiin L.S."/>
            <person name="Skirmuntt E.C."/>
            <person name="Katzourakis A."/>
            <person name="Burkitt-Gray L."/>
            <person name="Ray D.A."/>
            <person name="Sullivan K.A.M."/>
            <person name="Roscito J.G."/>
            <person name="Kirilenko B.M."/>
            <person name="Davalos L.M."/>
            <person name="Corthals A.P."/>
            <person name="Power M.L."/>
            <person name="Jones G."/>
            <person name="Ransome R.D."/>
            <person name="Dechmann D.K.N."/>
            <person name="Locatelli A.G."/>
            <person name="Puechmaille S.J."/>
            <person name="Fedrigo O."/>
            <person name="Jarvis E.D."/>
            <person name="Hiller M."/>
            <person name="Vernes S.C."/>
            <person name="Myers E.W."/>
            <person name="Teeling E.C."/>
        </authorList>
    </citation>
    <scope>NUCLEOTIDE SEQUENCE [LARGE SCALE GENOMIC DNA]</scope>
    <source>
        <strain evidence="1">MPipKuh1</strain>
        <tissue evidence="1">Flight muscle</tissue>
    </source>
</reference>
<proteinExistence type="predicted"/>
<evidence type="ECO:0000313" key="2">
    <source>
        <dbReference type="Proteomes" id="UP000558488"/>
    </source>
</evidence>
<name>A0A7J7VMP6_PIPKU</name>
<evidence type="ECO:0000313" key="1">
    <source>
        <dbReference type="EMBL" id="KAF6326419.1"/>
    </source>
</evidence>
<dbReference type="AlphaFoldDB" id="A0A7J7VMP6"/>
<dbReference type="EMBL" id="JACAGB010000014">
    <property type="protein sequence ID" value="KAF6326419.1"/>
    <property type="molecule type" value="Genomic_DNA"/>
</dbReference>
<comment type="caution">
    <text evidence="1">The sequence shown here is derived from an EMBL/GenBank/DDBJ whole genome shotgun (WGS) entry which is preliminary data.</text>
</comment>
<protein>
    <submittedName>
        <fullName evidence="1">Uncharacterized protein</fullName>
    </submittedName>
</protein>
<keyword evidence="2" id="KW-1185">Reference proteome</keyword>
<gene>
    <name evidence="1" type="ORF">mPipKuh1_008414</name>
</gene>